<dbReference type="Gene3D" id="1.10.238.10">
    <property type="entry name" value="EF-hand"/>
    <property type="match status" value="3"/>
</dbReference>
<feature type="compositionally biased region" description="Low complexity" evidence="2">
    <location>
        <begin position="391"/>
        <end position="407"/>
    </location>
</feature>
<keyword evidence="1" id="KW-0175">Coiled coil</keyword>
<evidence type="ECO:0000259" key="4">
    <source>
        <dbReference type="PROSITE" id="PS50031"/>
    </source>
</evidence>
<organism evidence="5 6">
    <name type="scientific">Metschnikowia bicuspidata var. bicuspidata NRRL YB-4993</name>
    <dbReference type="NCBI Taxonomy" id="869754"/>
    <lineage>
        <taxon>Eukaryota</taxon>
        <taxon>Fungi</taxon>
        <taxon>Dikarya</taxon>
        <taxon>Ascomycota</taxon>
        <taxon>Saccharomycotina</taxon>
        <taxon>Pichiomycetes</taxon>
        <taxon>Metschnikowiaceae</taxon>
        <taxon>Metschnikowia</taxon>
    </lineage>
</organism>
<feature type="region of interest" description="Disordered" evidence="2">
    <location>
        <begin position="352"/>
        <end position="372"/>
    </location>
</feature>
<feature type="region of interest" description="Disordered" evidence="2">
    <location>
        <begin position="837"/>
        <end position="872"/>
    </location>
</feature>
<feature type="compositionally biased region" description="Basic and acidic residues" evidence="2">
    <location>
        <begin position="1100"/>
        <end position="1119"/>
    </location>
</feature>
<dbReference type="OrthoDB" id="524326at2759"/>
<proteinExistence type="predicted"/>
<evidence type="ECO:0000259" key="3">
    <source>
        <dbReference type="PROSITE" id="PS50030"/>
    </source>
</evidence>
<feature type="region of interest" description="Disordered" evidence="2">
    <location>
        <begin position="1159"/>
        <end position="1242"/>
    </location>
</feature>
<feature type="domain" description="EH" evidence="4">
    <location>
        <begin position="267"/>
        <end position="356"/>
    </location>
</feature>
<dbReference type="PANTHER" id="PTHR11216:SF170">
    <property type="entry name" value="DYNAMIN ASSOCIATED PROTEIN 160, ISOFORM D"/>
    <property type="match status" value="1"/>
</dbReference>
<feature type="region of interest" description="Disordered" evidence="2">
    <location>
        <begin position="391"/>
        <end position="511"/>
    </location>
</feature>
<evidence type="ECO:0000313" key="6">
    <source>
        <dbReference type="Proteomes" id="UP000092555"/>
    </source>
</evidence>
<dbReference type="RefSeq" id="XP_018710676.1">
    <property type="nucleotide sequence ID" value="XM_018854312.1"/>
</dbReference>
<dbReference type="InterPro" id="IPR000261">
    <property type="entry name" value="EH_dom"/>
</dbReference>
<dbReference type="Pfam" id="PF00627">
    <property type="entry name" value="UBA"/>
    <property type="match status" value="1"/>
</dbReference>
<dbReference type="InterPro" id="IPR009060">
    <property type="entry name" value="UBA-like_sf"/>
</dbReference>
<feature type="compositionally biased region" description="Polar residues" evidence="2">
    <location>
        <begin position="861"/>
        <end position="872"/>
    </location>
</feature>
<dbReference type="GO" id="GO:0016197">
    <property type="term" value="P:endosomal transport"/>
    <property type="evidence" value="ECO:0007669"/>
    <property type="project" value="TreeGrafter"/>
</dbReference>
<dbReference type="GO" id="GO:0005737">
    <property type="term" value="C:cytoplasm"/>
    <property type="evidence" value="ECO:0007669"/>
    <property type="project" value="TreeGrafter"/>
</dbReference>
<dbReference type="STRING" id="869754.A0A1A0H801"/>
<dbReference type="PANTHER" id="PTHR11216">
    <property type="entry name" value="EH DOMAIN"/>
    <property type="match status" value="1"/>
</dbReference>
<dbReference type="Proteomes" id="UP000092555">
    <property type="component" value="Unassembled WGS sequence"/>
</dbReference>
<accession>A0A1A0H801</accession>
<feature type="compositionally biased region" description="Polar residues" evidence="2">
    <location>
        <begin position="1159"/>
        <end position="1173"/>
    </location>
</feature>
<comment type="caution">
    <text evidence="5">The sequence shown here is derived from an EMBL/GenBank/DDBJ whole genome shotgun (WGS) entry which is preliminary data.</text>
</comment>
<feature type="compositionally biased region" description="Polar residues" evidence="2">
    <location>
        <begin position="1065"/>
        <end position="1074"/>
    </location>
</feature>
<dbReference type="InterPro" id="IPR011992">
    <property type="entry name" value="EF-hand-dom_pair"/>
</dbReference>
<evidence type="ECO:0008006" key="7">
    <source>
        <dbReference type="Google" id="ProtNLM"/>
    </source>
</evidence>
<dbReference type="EMBL" id="LXTC01000005">
    <property type="protein sequence ID" value="OBA20151.1"/>
    <property type="molecule type" value="Genomic_DNA"/>
</dbReference>
<dbReference type="SMART" id="SM00027">
    <property type="entry name" value="EH"/>
    <property type="match status" value="3"/>
</dbReference>
<dbReference type="GO" id="GO:0006897">
    <property type="term" value="P:endocytosis"/>
    <property type="evidence" value="ECO:0007669"/>
    <property type="project" value="TreeGrafter"/>
</dbReference>
<dbReference type="GeneID" id="30027288"/>
<feature type="compositionally biased region" description="Basic and acidic residues" evidence="2">
    <location>
        <begin position="1076"/>
        <end position="1090"/>
    </location>
</feature>
<evidence type="ECO:0000313" key="5">
    <source>
        <dbReference type="EMBL" id="OBA20151.1"/>
    </source>
</evidence>
<sequence length="1376" mass="146529">MSGSQPETPALRVALTPEERELYSRLFKSLDPEGSGIVTGDKARATFEKSGLPANVLGEIWQMADSANLGFLTQLGFCVAMRLIGYTQAGHFPTAQLAQAPGPVPRFADMPRPAAPARTPSAGSLLLQAQPSAFVPQNTATQHAQPQAPVAPVAAADVARFAAVYVRTTGSAAARLDGAAAKRILTKAKLPTATLGQIWSLVDVHNRGSLDVAAFVVAMHLVQGLLGGSLTQLPPFLPEYVWRSVDAAKPAPAAPLARDEWHASAQQAQQFDAIFRGLDALRSGALPADQVASFLMASRLDQQDLAAIWDLADIQNTGVFGPLELGIALFLIDRRRAGLALPDVVPQELISSLQQAGPPAPPPHSQAAPASPVLARSSMDELADIFGAPAPAAAAPSAPRASSPQPAGLQRRASSSDLSQAHEPPQARLPLPAAFKPSSSFGQSLVSGHRAQPTAAPADLIGDDASASPAAHPRGNGRGPGSPAPQAPPANPQAGPDAATAAASAPAPGFNQQRTVDYEALRSVPAPPQSRLASSRVDPPVPEYSQPQRVASPARNVANDDLLADSEVSGKLSEATSDIANFSNQIKSLSTQTSNLHDKKTRAEKELARILAVKEEINGKLKLLRTSYASEVKQVEQVEMTLNNAKEELEALRSEASIAEARFNSIATDRHEKQLAVEENQKLNSSLREKLGNLNAEIAALESEHQRKAAENTTLSNEANVRKSQVQVALVKVDELKRKILEAEASYEAFTTQITDLEQQRLAAELQTSELANEHEGLSRSLSEVQLKHLLLAGSVGTAAGLAVGAGAHLLSSKGDLDGRADKLVQDDEKNAALLETSQHQASSKGDAAPPTHQKSDETESSAPESEDLQNATAAVSVAAIVDEVKQQPAPDLTGVDDMEVAEHKDTLFEETDYVTPKNDSIQSNPTFFSVAGIVDEIKEHSAKDLTGLDDASETERKDTLFNEQESNSLKQNFPPVPIGYENPGHLSTEYNSANLQDIISKKVLNSSAATDFQRQTEGADTGETPVTTPSNSEYRFQQSNAGVVGGMVGMPGVLVGVQRTDSLTSSVQNNPSMSVRDDNIDEISDRDTLEDNAGFSEIPSREHKQSDGHVDEFSEGERLSSGVELFELVNADEAKGSEGVKNSPKTLDTPTHPLAQSYRASELSSGSGSQQVEEFPSPKELDYDESSSDESESNIAVNDQFDDANENFAKQSQSPPEYDSESDFNDLEPATNETGDENVQDEFFDEDFDNLKLADDDNQEEIDVHDVSFDDHFTGADNFGGFSQQSAASTAPDFSSAVNGSHADNDEWEQLFAGFGNATPVAQLQNFGATAGPSTHESAVQELVGMGFQKETVVEALEKENYDVEAATNYLLDHA</sequence>
<feature type="domain" description="EH" evidence="4">
    <location>
        <begin position="19"/>
        <end position="105"/>
    </location>
</feature>
<dbReference type="Pfam" id="PF12763">
    <property type="entry name" value="EH"/>
    <property type="match status" value="3"/>
</dbReference>
<evidence type="ECO:0000256" key="2">
    <source>
        <dbReference type="SAM" id="MobiDB-lite"/>
    </source>
</evidence>
<dbReference type="SUPFAM" id="SSF46934">
    <property type="entry name" value="UBA-like"/>
    <property type="match status" value="1"/>
</dbReference>
<keyword evidence="6" id="KW-1185">Reference proteome</keyword>
<reference evidence="5 6" key="1">
    <citation type="submission" date="2016-05" db="EMBL/GenBank/DDBJ databases">
        <title>Comparative genomics of biotechnologically important yeasts.</title>
        <authorList>
            <consortium name="DOE Joint Genome Institute"/>
            <person name="Riley R."/>
            <person name="Haridas S."/>
            <person name="Wolfe K.H."/>
            <person name="Lopes M.R."/>
            <person name="Hittinger C.T."/>
            <person name="Goker M."/>
            <person name="Salamov A."/>
            <person name="Wisecaver J."/>
            <person name="Long T.M."/>
            <person name="Aerts A.L."/>
            <person name="Barry K."/>
            <person name="Choi C."/>
            <person name="Clum A."/>
            <person name="Coughlan A.Y."/>
            <person name="Deshpande S."/>
            <person name="Douglass A.P."/>
            <person name="Hanson S.J."/>
            <person name="Klenk H.-P."/>
            <person name="LaButti K."/>
            <person name="Lapidus A."/>
            <person name="Lindquist E."/>
            <person name="Lipzen A."/>
            <person name="Meier-kolthoff J.P."/>
            <person name="Ohm R.A."/>
            <person name="Otillar R.P."/>
            <person name="Pangilinan J."/>
            <person name="Peng Y."/>
            <person name="Rokas A."/>
            <person name="Rosa C.A."/>
            <person name="Scheuner C."/>
            <person name="Sibirny A.A."/>
            <person name="Slot J.C."/>
            <person name="Stielow J.B."/>
            <person name="Sun H."/>
            <person name="Kurtzman C.P."/>
            <person name="Blackwell M."/>
            <person name="Grigoriev I.V."/>
            <person name="Jeffries T.W."/>
        </authorList>
    </citation>
    <scope>NUCLEOTIDE SEQUENCE [LARGE SCALE GENOMIC DNA]</scope>
    <source>
        <strain evidence="5 6">NRRL YB-4993</strain>
    </source>
</reference>
<dbReference type="Gene3D" id="1.10.8.10">
    <property type="entry name" value="DNA helicase RuvA subunit, C-terminal domain"/>
    <property type="match status" value="1"/>
</dbReference>
<feature type="coiled-coil region" evidence="1">
    <location>
        <begin position="628"/>
        <end position="774"/>
    </location>
</feature>
<name>A0A1A0H801_9ASCO</name>
<dbReference type="PROSITE" id="PS50031">
    <property type="entry name" value="EH"/>
    <property type="match status" value="3"/>
</dbReference>
<feature type="compositionally biased region" description="Acidic residues" evidence="2">
    <location>
        <begin position="1183"/>
        <end position="1193"/>
    </location>
</feature>
<dbReference type="PROSITE" id="PS50030">
    <property type="entry name" value="UBA"/>
    <property type="match status" value="1"/>
</dbReference>
<feature type="region of interest" description="Disordered" evidence="2">
    <location>
        <begin position="524"/>
        <end position="555"/>
    </location>
</feature>
<feature type="compositionally biased region" description="Polar residues" evidence="2">
    <location>
        <begin position="437"/>
        <end position="446"/>
    </location>
</feature>
<dbReference type="GO" id="GO:0005886">
    <property type="term" value="C:plasma membrane"/>
    <property type="evidence" value="ECO:0007669"/>
    <property type="project" value="TreeGrafter"/>
</dbReference>
<evidence type="ECO:0000256" key="1">
    <source>
        <dbReference type="SAM" id="Coils"/>
    </source>
</evidence>
<feature type="domain" description="UBA" evidence="3">
    <location>
        <begin position="1335"/>
        <end position="1375"/>
    </location>
</feature>
<dbReference type="SMART" id="SM00165">
    <property type="entry name" value="UBA"/>
    <property type="match status" value="1"/>
</dbReference>
<dbReference type="InterPro" id="IPR015940">
    <property type="entry name" value="UBA"/>
</dbReference>
<dbReference type="CDD" id="cd00052">
    <property type="entry name" value="EH"/>
    <property type="match status" value="2"/>
</dbReference>
<feature type="compositionally biased region" description="Pro residues" evidence="2">
    <location>
        <begin position="482"/>
        <end position="491"/>
    </location>
</feature>
<protein>
    <recommendedName>
        <fullName evidence="7">UBA domain-containing protein</fullName>
    </recommendedName>
</protein>
<feature type="region of interest" description="Disordered" evidence="2">
    <location>
        <begin position="1011"/>
        <end position="1034"/>
    </location>
</feature>
<feature type="region of interest" description="Disordered" evidence="2">
    <location>
        <begin position="1065"/>
        <end position="1120"/>
    </location>
</feature>
<dbReference type="SUPFAM" id="SSF47473">
    <property type="entry name" value="EF-hand"/>
    <property type="match status" value="3"/>
</dbReference>
<feature type="domain" description="EH" evidence="4">
    <location>
        <begin position="157"/>
        <end position="248"/>
    </location>
</feature>
<feature type="compositionally biased region" description="Low complexity" evidence="2">
    <location>
        <begin position="492"/>
        <end position="508"/>
    </location>
</feature>
<gene>
    <name evidence="5" type="ORF">METBIDRAFT_13159</name>
</gene>